<keyword evidence="3" id="KW-1185">Reference proteome</keyword>
<reference evidence="2 3" key="1">
    <citation type="submission" date="2019-02" db="EMBL/GenBank/DDBJ databases">
        <title>Hyunsoonleella sp., isolated from marine sediment.</title>
        <authorList>
            <person name="Liu B.-T."/>
        </authorList>
    </citation>
    <scope>NUCLEOTIDE SEQUENCE [LARGE SCALE GENOMIC DNA]</scope>
    <source>
        <strain evidence="2 3">T58</strain>
    </source>
</reference>
<evidence type="ECO:0000313" key="2">
    <source>
        <dbReference type="EMBL" id="TBN00222.1"/>
    </source>
</evidence>
<keyword evidence="1" id="KW-0812">Transmembrane</keyword>
<dbReference type="EMBL" id="SIRT01000015">
    <property type="protein sequence ID" value="TBN00222.1"/>
    <property type="molecule type" value="Genomic_DNA"/>
</dbReference>
<proteinExistence type="predicted"/>
<organism evidence="2 3">
    <name type="scientific">Hyunsoonleella flava</name>
    <dbReference type="NCBI Taxonomy" id="2527939"/>
    <lineage>
        <taxon>Bacteria</taxon>
        <taxon>Pseudomonadati</taxon>
        <taxon>Bacteroidota</taxon>
        <taxon>Flavobacteriia</taxon>
        <taxon>Flavobacteriales</taxon>
        <taxon>Flavobacteriaceae</taxon>
    </lineage>
</organism>
<comment type="caution">
    <text evidence="2">The sequence shown here is derived from an EMBL/GenBank/DDBJ whole genome shotgun (WGS) entry which is preliminary data.</text>
</comment>
<dbReference type="AlphaFoldDB" id="A0A4V2J9T7"/>
<evidence type="ECO:0000313" key="3">
    <source>
        <dbReference type="Proteomes" id="UP000291142"/>
    </source>
</evidence>
<protein>
    <submittedName>
        <fullName evidence="2">FeoB-associated Cys-rich membrane protein</fullName>
    </submittedName>
</protein>
<sequence>MNDILQNILVLTSVALAVAFLVKKFFWKKSKPKKACGNDGCGCH</sequence>
<dbReference type="Pfam" id="PF12669">
    <property type="entry name" value="FeoB_associated"/>
    <property type="match status" value="1"/>
</dbReference>
<keyword evidence="1" id="KW-0472">Membrane</keyword>
<gene>
    <name evidence="2" type="ORF">EYD45_14895</name>
</gene>
<dbReference type="Proteomes" id="UP000291142">
    <property type="component" value="Unassembled WGS sequence"/>
</dbReference>
<dbReference type="RefSeq" id="WP_130965357.1">
    <property type="nucleotide sequence ID" value="NZ_SIRT01000015.1"/>
</dbReference>
<feature type="transmembrane region" description="Helical" evidence="1">
    <location>
        <begin position="6"/>
        <end position="26"/>
    </location>
</feature>
<keyword evidence="1" id="KW-1133">Transmembrane helix</keyword>
<evidence type="ECO:0000256" key="1">
    <source>
        <dbReference type="SAM" id="Phobius"/>
    </source>
</evidence>
<name>A0A4V2J9T7_9FLAO</name>
<accession>A0A4V2J9T7</accession>